<accession>A0A5B7GB63</accession>
<evidence type="ECO:0000313" key="2">
    <source>
        <dbReference type="EMBL" id="MPC53774.1"/>
    </source>
</evidence>
<dbReference type="AlphaFoldDB" id="A0A5B7GB63"/>
<comment type="caution">
    <text evidence="2">The sequence shown here is derived from an EMBL/GenBank/DDBJ whole genome shotgun (WGS) entry which is preliminary data.</text>
</comment>
<organism evidence="2 3">
    <name type="scientific">Portunus trituberculatus</name>
    <name type="common">Swimming crab</name>
    <name type="synonym">Neptunus trituberculatus</name>
    <dbReference type="NCBI Taxonomy" id="210409"/>
    <lineage>
        <taxon>Eukaryota</taxon>
        <taxon>Metazoa</taxon>
        <taxon>Ecdysozoa</taxon>
        <taxon>Arthropoda</taxon>
        <taxon>Crustacea</taxon>
        <taxon>Multicrustacea</taxon>
        <taxon>Malacostraca</taxon>
        <taxon>Eumalacostraca</taxon>
        <taxon>Eucarida</taxon>
        <taxon>Decapoda</taxon>
        <taxon>Pleocyemata</taxon>
        <taxon>Brachyura</taxon>
        <taxon>Eubrachyura</taxon>
        <taxon>Portunoidea</taxon>
        <taxon>Portunidae</taxon>
        <taxon>Portuninae</taxon>
        <taxon>Portunus</taxon>
    </lineage>
</organism>
<proteinExistence type="predicted"/>
<dbReference type="Proteomes" id="UP000324222">
    <property type="component" value="Unassembled WGS sequence"/>
</dbReference>
<sequence>MGWCVGSGGDATASQSAFFSEAPPPSPSPAYVTSTVTTPPFSSPRHLIVTRASTPPAPLPRSGHTATRNTVTISRRCGE</sequence>
<keyword evidence="3" id="KW-1185">Reference proteome</keyword>
<reference evidence="2 3" key="1">
    <citation type="submission" date="2019-05" db="EMBL/GenBank/DDBJ databases">
        <title>Another draft genome of Portunus trituberculatus and its Hox gene families provides insights of decapod evolution.</title>
        <authorList>
            <person name="Jeong J.-H."/>
            <person name="Song I."/>
            <person name="Kim S."/>
            <person name="Choi T."/>
            <person name="Kim D."/>
            <person name="Ryu S."/>
            <person name="Kim W."/>
        </authorList>
    </citation>
    <scope>NUCLEOTIDE SEQUENCE [LARGE SCALE GENOMIC DNA]</scope>
    <source>
        <tissue evidence="2">Muscle</tissue>
    </source>
</reference>
<feature type="compositionally biased region" description="Low complexity" evidence="1">
    <location>
        <begin position="29"/>
        <end position="44"/>
    </location>
</feature>
<feature type="compositionally biased region" description="Polar residues" evidence="1">
    <location>
        <begin position="64"/>
        <end position="73"/>
    </location>
</feature>
<gene>
    <name evidence="2" type="ORF">E2C01_047674</name>
</gene>
<protein>
    <submittedName>
        <fullName evidence="2">Uncharacterized protein</fullName>
    </submittedName>
</protein>
<dbReference type="EMBL" id="VSRR010011867">
    <property type="protein sequence ID" value="MPC53774.1"/>
    <property type="molecule type" value="Genomic_DNA"/>
</dbReference>
<name>A0A5B7GB63_PORTR</name>
<feature type="region of interest" description="Disordered" evidence="1">
    <location>
        <begin position="1"/>
        <end position="79"/>
    </location>
</feature>
<evidence type="ECO:0000256" key="1">
    <source>
        <dbReference type="SAM" id="MobiDB-lite"/>
    </source>
</evidence>
<evidence type="ECO:0000313" key="3">
    <source>
        <dbReference type="Proteomes" id="UP000324222"/>
    </source>
</evidence>